<feature type="transmembrane region" description="Helical" evidence="1">
    <location>
        <begin position="143"/>
        <end position="162"/>
    </location>
</feature>
<keyword evidence="3" id="KW-0969">Cilium</keyword>
<keyword evidence="1" id="KW-1133">Transmembrane helix</keyword>
<dbReference type="PANTHER" id="PTHR40547:SF1">
    <property type="entry name" value="SLL0298 PROTEIN"/>
    <property type="match status" value="1"/>
</dbReference>
<gene>
    <name evidence="3" type="ORF">GCM10007907_39900</name>
</gene>
<keyword evidence="3" id="KW-0282">Flagellum</keyword>
<keyword evidence="3" id="KW-0966">Cell projection</keyword>
<dbReference type="Proteomes" id="UP001156706">
    <property type="component" value="Unassembled WGS sequence"/>
</dbReference>
<evidence type="ECO:0000313" key="4">
    <source>
        <dbReference type="Proteomes" id="UP001156706"/>
    </source>
</evidence>
<comment type="caution">
    <text evidence="3">The sequence shown here is derived from an EMBL/GenBank/DDBJ whole genome shotgun (WGS) entry which is preliminary data.</text>
</comment>
<name>A0ABQ5YJL1_9NEIS</name>
<dbReference type="PANTHER" id="PTHR40547">
    <property type="entry name" value="SLL0298 PROTEIN"/>
    <property type="match status" value="1"/>
</dbReference>
<keyword evidence="1" id="KW-0812">Transmembrane</keyword>
<sequence>MPRKLLRRWLPDRDTLNRNAFLRRCAPFLTHHNLWHLNRHSVSGGLAVGLACGMIPGPLQMLTATVLSILFRVNLPVAIFGTFFSNPFTIVPLYLAAFGLGRLITGANGGPAHIPPAPETDWSNLAGTVQAWLDWMVTLGTPLAIGIVVLALLLALAGYGAVQLGWRLHVRHALHCRRQRRATAGL</sequence>
<accession>A0ABQ5YJL1</accession>
<keyword evidence="4" id="KW-1185">Reference proteome</keyword>
<keyword evidence="1" id="KW-0472">Membrane</keyword>
<evidence type="ECO:0000313" key="3">
    <source>
        <dbReference type="EMBL" id="GLR15200.1"/>
    </source>
</evidence>
<proteinExistence type="predicted"/>
<dbReference type="EMBL" id="BSOG01000007">
    <property type="protein sequence ID" value="GLR15200.1"/>
    <property type="molecule type" value="Genomic_DNA"/>
</dbReference>
<feature type="domain" description="DUF2062" evidence="2">
    <location>
        <begin position="23"/>
        <end position="173"/>
    </location>
</feature>
<reference evidence="4" key="1">
    <citation type="journal article" date="2019" name="Int. J. Syst. Evol. Microbiol.">
        <title>The Global Catalogue of Microorganisms (GCM) 10K type strain sequencing project: providing services to taxonomists for standard genome sequencing and annotation.</title>
        <authorList>
            <consortium name="The Broad Institute Genomics Platform"/>
            <consortium name="The Broad Institute Genome Sequencing Center for Infectious Disease"/>
            <person name="Wu L."/>
            <person name="Ma J."/>
        </authorList>
    </citation>
    <scope>NUCLEOTIDE SEQUENCE [LARGE SCALE GENOMIC DNA]</scope>
    <source>
        <strain evidence="4">NBRC 110044</strain>
    </source>
</reference>
<dbReference type="Pfam" id="PF09835">
    <property type="entry name" value="DUF2062"/>
    <property type="match status" value="1"/>
</dbReference>
<dbReference type="RefSeq" id="WP_284198269.1">
    <property type="nucleotide sequence ID" value="NZ_BSOG01000007.1"/>
</dbReference>
<feature type="transmembrane region" description="Helical" evidence="1">
    <location>
        <begin position="64"/>
        <end position="84"/>
    </location>
</feature>
<protein>
    <submittedName>
        <fullName evidence="3">Flagellar biosynthesis protein FlhF</fullName>
    </submittedName>
</protein>
<organism evidence="3 4">
    <name type="scientific">Chitinimonas prasina</name>
    <dbReference type="NCBI Taxonomy" id="1434937"/>
    <lineage>
        <taxon>Bacteria</taxon>
        <taxon>Pseudomonadati</taxon>
        <taxon>Pseudomonadota</taxon>
        <taxon>Betaproteobacteria</taxon>
        <taxon>Neisseriales</taxon>
        <taxon>Chitinibacteraceae</taxon>
        <taxon>Chitinimonas</taxon>
    </lineage>
</organism>
<evidence type="ECO:0000259" key="2">
    <source>
        <dbReference type="Pfam" id="PF09835"/>
    </source>
</evidence>
<evidence type="ECO:0000256" key="1">
    <source>
        <dbReference type="SAM" id="Phobius"/>
    </source>
</evidence>
<dbReference type="InterPro" id="IPR018639">
    <property type="entry name" value="DUF2062"/>
</dbReference>